<evidence type="ECO:0000256" key="2">
    <source>
        <dbReference type="SAM" id="MobiDB-lite"/>
    </source>
</evidence>
<keyword evidence="5" id="KW-1185">Reference proteome</keyword>
<dbReference type="InterPro" id="IPR045093">
    <property type="entry name" value="Cullin"/>
</dbReference>
<dbReference type="Pfam" id="PF26557">
    <property type="entry name" value="Cullin_AB"/>
    <property type="match status" value="1"/>
</dbReference>
<evidence type="ECO:0000313" key="5">
    <source>
        <dbReference type="Proteomes" id="UP000485058"/>
    </source>
</evidence>
<dbReference type="EMBL" id="BLLF01002375">
    <property type="protein sequence ID" value="GFH23832.1"/>
    <property type="molecule type" value="Genomic_DNA"/>
</dbReference>
<evidence type="ECO:0000313" key="4">
    <source>
        <dbReference type="EMBL" id="GFH23832.1"/>
    </source>
</evidence>
<protein>
    <submittedName>
        <fullName evidence="4">CULLIN_2 domain-containing protein</fullName>
    </submittedName>
</protein>
<dbReference type="InterPro" id="IPR019559">
    <property type="entry name" value="Cullin_neddylation_domain"/>
</dbReference>
<sequence length="358" mass="39706">MCVLLLFNDTEQLTYKEIAEATEIPGTELKRALQSLSLIKGKNVLRKEPLGKDVSDDDKFIFNRAFTSKFFKVKISTVAASKEGESEKAETRHKVEEDRKPEIEAAIVRIMKARKTLDHNSIITEVTRQLSGRFLPNPAVIKKRIESLIEREFLARDEDDRRIRAASGGGIAIDCVFRAWHSGLTCMFITYLNRRQLPLWLGHTQMAKAGTLEEEVAEVSMKRHGHAQQLVVFFGAATIGTGGGWGADAVLRACCKVVCRPRGTCQHRGRVVLVDEHRTSRVSSAVNGQQPCEAELDKLSATRPAGWKPPEGQVEPRLQARNTASAPQPPAVPMTAAPKNTTSSLAHPWRFMDNSAIS</sequence>
<dbReference type="Pfam" id="PF10557">
    <property type="entry name" value="Cullin_Nedd8"/>
    <property type="match status" value="1"/>
</dbReference>
<feature type="region of interest" description="Disordered" evidence="2">
    <location>
        <begin position="322"/>
        <end position="358"/>
    </location>
</feature>
<dbReference type="InterPro" id="IPR059120">
    <property type="entry name" value="Cullin-like_AB"/>
</dbReference>
<dbReference type="InterPro" id="IPR016158">
    <property type="entry name" value="Cullin_homology"/>
</dbReference>
<dbReference type="GO" id="GO:0006511">
    <property type="term" value="P:ubiquitin-dependent protein catabolic process"/>
    <property type="evidence" value="ECO:0007669"/>
    <property type="project" value="InterPro"/>
</dbReference>
<feature type="domain" description="Cullin family profile" evidence="3">
    <location>
        <begin position="1"/>
        <end position="37"/>
    </location>
</feature>
<proteinExistence type="inferred from homology"/>
<dbReference type="PANTHER" id="PTHR11932">
    <property type="entry name" value="CULLIN"/>
    <property type="match status" value="1"/>
</dbReference>
<dbReference type="PROSITE" id="PS50069">
    <property type="entry name" value="CULLIN_2"/>
    <property type="match status" value="1"/>
</dbReference>
<dbReference type="SUPFAM" id="SSF75632">
    <property type="entry name" value="Cullin homology domain"/>
    <property type="match status" value="1"/>
</dbReference>
<dbReference type="Gene3D" id="1.10.10.10">
    <property type="entry name" value="Winged helix-like DNA-binding domain superfamily/Winged helix DNA-binding domain"/>
    <property type="match status" value="1"/>
</dbReference>
<evidence type="ECO:0000259" key="3">
    <source>
        <dbReference type="PROSITE" id="PS50069"/>
    </source>
</evidence>
<dbReference type="InterPro" id="IPR036317">
    <property type="entry name" value="Cullin_homology_sf"/>
</dbReference>
<dbReference type="Gene3D" id="3.30.230.130">
    <property type="entry name" value="Cullin, Chain C, Domain 2"/>
    <property type="match status" value="1"/>
</dbReference>
<dbReference type="SUPFAM" id="SSF46785">
    <property type="entry name" value="Winged helix' DNA-binding domain"/>
    <property type="match status" value="1"/>
</dbReference>
<organism evidence="4 5">
    <name type="scientific">Haematococcus lacustris</name>
    <name type="common">Green alga</name>
    <name type="synonym">Haematococcus pluvialis</name>
    <dbReference type="NCBI Taxonomy" id="44745"/>
    <lineage>
        <taxon>Eukaryota</taxon>
        <taxon>Viridiplantae</taxon>
        <taxon>Chlorophyta</taxon>
        <taxon>core chlorophytes</taxon>
        <taxon>Chlorophyceae</taxon>
        <taxon>CS clade</taxon>
        <taxon>Chlamydomonadales</taxon>
        <taxon>Haematococcaceae</taxon>
        <taxon>Haematococcus</taxon>
    </lineage>
</organism>
<name>A0A6A0A2T6_HAELA</name>
<comment type="similarity">
    <text evidence="1">Belongs to the cullin family.</text>
</comment>
<dbReference type="Proteomes" id="UP000485058">
    <property type="component" value="Unassembled WGS sequence"/>
</dbReference>
<dbReference type="GO" id="GO:0031625">
    <property type="term" value="F:ubiquitin protein ligase binding"/>
    <property type="evidence" value="ECO:0007669"/>
    <property type="project" value="InterPro"/>
</dbReference>
<evidence type="ECO:0000256" key="1">
    <source>
        <dbReference type="PROSITE-ProRule" id="PRU00330"/>
    </source>
</evidence>
<dbReference type="AlphaFoldDB" id="A0A6A0A2T6"/>
<accession>A0A6A0A2T6</accession>
<dbReference type="FunFam" id="1.10.10.10:FF:000091">
    <property type="entry name" value="Cullin 3"/>
    <property type="match status" value="1"/>
</dbReference>
<comment type="caution">
    <text evidence="4">The sequence shown here is derived from an EMBL/GenBank/DDBJ whole genome shotgun (WGS) entry which is preliminary data.</text>
</comment>
<dbReference type="InterPro" id="IPR036390">
    <property type="entry name" value="WH_DNA-bd_sf"/>
</dbReference>
<reference evidence="4 5" key="1">
    <citation type="submission" date="2020-02" db="EMBL/GenBank/DDBJ databases">
        <title>Draft genome sequence of Haematococcus lacustris strain NIES-144.</title>
        <authorList>
            <person name="Morimoto D."/>
            <person name="Nakagawa S."/>
            <person name="Yoshida T."/>
            <person name="Sawayama S."/>
        </authorList>
    </citation>
    <scope>NUCLEOTIDE SEQUENCE [LARGE SCALE GENOMIC DNA]</scope>
    <source>
        <strain evidence="4 5">NIES-144</strain>
    </source>
</reference>
<gene>
    <name evidence="4" type="ORF">HaLaN_21516</name>
</gene>
<dbReference type="SMART" id="SM00884">
    <property type="entry name" value="Cullin_Nedd8"/>
    <property type="match status" value="1"/>
</dbReference>
<dbReference type="InterPro" id="IPR036388">
    <property type="entry name" value="WH-like_DNA-bd_sf"/>
</dbReference>